<dbReference type="Proteomes" id="UP001146351">
    <property type="component" value="Unassembled WGS sequence"/>
</dbReference>
<proteinExistence type="predicted"/>
<dbReference type="EMBL" id="JAPQKO010000006">
    <property type="protein sequence ID" value="KAJ5156271.1"/>
    <property type="molecule type" value="Genomic_DNA"/>
</dbReference>
<reference evidence="2" key="2">
    <citation type="journal article" date="2023" name="IMA Fungus">
        <title>Comparative genomic study of the Penicillium genus elucidates a diverse pangenome and 15 lateral gene transfer events.</title>
        <authorList>
            <person name="Petersen C."/>
            <person name="Sorensen T."/>
            <person name="Nielsen M.R."/>
            <person name="Sondergaard T.E."/>
            <person name="Sorensen J.L."/>
            <person name="Fitzpatrick D.A."/>
            <person name="Frisvad J.C."/>
            <person name="Nielsen K.L."/>
        </authorList>
    </citation>
    <scope>NUCLEOTIDE SEQUENCE</scope>
    <source>
        <strain evidence="2">IBT 21917</strain>
    </source>
</reference>
<dbReference type="Gene3D" id="3.80.10.10">
    <property type="entry name" value="Ribonuclease Inhibitor"/>
    <property type="match status" value="1"/>
</dbReference>
<comment type="caution">
    <text evidence="2">The sequence shown here is derived from an EMBL/GenBank/DDBJ whole genome shotgun (WGS) entry which is preliminary data.</text>
</comment>
<dbReference type="InterPro" id="IPR032675">
    <property type="entry name" value="LRR_dom_sf"/>
</dbReference>
<keyword evidence="3" id="KW-1185">Reference proteome</keyword>
<evidence type="ECO:0000313" key="2">
    <source>
        <dbReference type="EMBL" id="KAJ5156271.1"/>
    </source>
</evidence>
<sequence length="374" mass="42109">MQRRSFLDQPSSKGKHKITDHQLKLDLSNRKLTDTGCQVVINTLLQCLQHRDETHPEGIVQIVHLIKISLKGNDLTAESLPKLAQVISLSTGYLEDLDLSDNQIEISNENEKENWRQFLGSFRNCFMLKRLNFGGNPLSTLAIEILAKTYIESPLYVGTDGGNDWSIYSPGSVRDRVHEKQMASQTGEMHESGKIKLAMEREHFRRQHGLRSVPYFILSNLELTRAAIVHLSSMVSAQMSRAYLRTFLPDTKPVVLTDEAARNCHSIIWLPNQSFDSRSRELLHCATAMVTLPPAMLQGNIRTLQTPRARSKSLVPKMRPHGAHGHLLKTVLSTALQEEGPGASDLWMTSCKMLKLRTLLLNEPSQVVSENSQT</sequence>
<feature type="region of interest" description="Disordered" evidence="1">
    <location>
        <begin position="1"/>
        <end position="20"/>
    </location>
</feature>
<gene>
    <name evidence="2" type="ORF">N7492_009074</name>
</gene>
<dbReference type="SUPFAM" id="SSF52047">
    <property type="entry name" value="RNI-like"/>
    <property type="match status" value="1"/>
</dbReference>
<dbReference type="AlphaFoldDB" id="A0A9W9HRU9"/>
<accession>A0A9W9HRU9</accession>
<name>A0A9W9HRU9_9EURO</name>
<protein>
    <submittedName>
        <fullName evidence="2">Uncharacterized protein</fullName>
    </submittedName>
</protein>
<organism evidence="2 3">
    <name type="scientific">Penicillium capsulatum</name>
    <dbReference type="NCBI Taxonomy" id="69766"/>
    <lineage>
        <taxon>Eukaryota</taxon>
        <taxon>Fungi</taxon>
        <taxon>Dikarya</taxon>
        <taxon>Ascomycota</taxon>
        <taxon>Pezizomycotina</taxon>
        <taxon>Eurotiomycetes</taxon>
        <taxon>Eurotiomycetidae</taxon>
        <taxon>Eurotiales</taxon>
        <taxon>Aspergillaceae</taxon>
        <taxon>Penicillium</taxon>
    </lineage>
</organism>
<evidence type="ECO:0000256" key="1">
    <source>
        <dbReference type="SAM" id="MobiDB-lite"/>
    </source>
</evidence>
<reference evidence="2" key="1">
    <citation type="submission" date="2022-11" db="EMBL/GenBank/DDBJ databases">
        <authorList>
            <person name="Petersen C."/>
        </authorList>
    </citation>
    <scope>NUCLEOTIDE SEQUENCE</scope>
    <source>
        <strain evidence="2">IBT 21917</strain>
    </source>
</reference>
<evidence type="ECO:0000313" key="3">
    <source>
        <dbReference type="Proteomes" id="UP001146351"/>
    </source>
</evidence>
<dbReference type="OrthoDB" id="9876299at2759"/>